<dbReference type="Proteomes" id="UP000321261">
    <property type="component" value="Unassembled WGS sequence"/>
</dbReference>
<evidence type="ECO:0000256" key="6">
    <source>
        <dbReference type="SAM" id="Phobius"/>
    </source>
</evidence>
<dbReference type="EMBL" id="VIWU01000001">
    <property type="protein sequence ID" value="TWF79046.1"/>
    <property type="molecule type" value="Genomic_DNA"/>
</dbReference>
<evidence type="ECO:0000256" key="4">
    <source>
        <dbReference type="ARBA" id="ARBA00022989"/>
    </source>
</evidence>
<feature type="transmembrane region" description="Helical" evidence="6">
    <location>
        <begin position="25"/>
        <end position="46"/>
    </location>
</feature>
<evidence type="ECO:0000313" key="8">
    <source>
        <dbReference type="EMBL" id="TWF79046.1"/>
    </source>
</evidence>
<sequence>MRASTVFRVGGVTTVPATRASTPRLLGISLAYFLVLLDTTVLTVALPDLRVSTGGSLAEQQWVVDAYTVTFAAFLLGGGAAADRLGASRVFRWGVGAFGLLSLVCAGAPTAGVLIGLRALLGVAGAACLPSSLALITQLYPDPARRARALGAWAATTGTALVAGPLTGGVLVDLGGWRAVFLVNVPLAALSLVLTGRVGGLDRPMSGRVGWRQQLAACLVLASVTEGVVAAQPLAVVPAVIGALLFVRWERRSETPTVPPALLRAPGVGPGLLAGAAVNLALAGVLFTTTLLLQGAHHLTPLQAGLAFLPLTLPTAAGPVFTARVVAARGPGLPVLTGLVLLTAGPALLAAWPEAQYPVLAAGLLLIGTGVSLTLPALVTVVVAAAPPGTAGRASGLLNAVRQTGATVGVAVMGTLADGPAFLCAALTSGVTALLWALSRRRR</sequence>
<feature type="transmembrane region" description="Helical" evidence="6">
    <location>
        <begin position="305"/>
        <end position="327"/>
    </location>
</feature>
<feature type="transmembrane region" description="Helical" evidence="6">
    <location>
        <begin position="333"/>
        <end position="352"/>
    </location>
</feature>
<feature type="transmembrane region" description="Helical" evidence="6">
    <location>
        <begin position="177"/>
        <end position="194"/>
    </location>
</feature>
<organism evidence="8 9">
    <name type="scientific">Pseudonocardia hierapolitana</name>
    <dbReference type="NCBI Taxonomy" id="1128676"/>
    <lineage>
        <taxon>Bacteria</taxon>
        <taxon>Bacillati</taxon>
        <taxon>Actinomycetota</taxon>
        <taxon>Actinomycetes</taxon>
        <taxon>Pseudonocardiales</taxon>
        <taxon>Pseudonocardiaceae</taxon>
        <taxon>Pseudonocardia</taxon>
    </lineage>
</organism>
<dbReference type="CDD" id="cd17321">
    <property type="entry name" value="MFS_MMR_MDR_like"/>
    <property type="match status" value="1"/>
</dbReference>
<proteinExistence type="predicted"/>
<dbReference type="SUPFAM" id="SSF103473">
    <property type="entry name" value="MFS general substrate transporter"/>
    <property type="match status" value="1"/>
</dbReference>
<comment type="caution">
    <text evidence="8">The sequence shown here is derived from an EMBL/GenBank/DDBJ whole genome shotgun (WGS) entry which is preliminary data.</text>
</comment>
<dbReference type="PROSITE" id="PS50850">
    <property type="entry name" value="MFS"/>
    <property type="match status" value="1"/>
</dbReference>
<name>A0A561SW14_9PSEU</name>
<gene>
    <name evidence="8" type="ORF">FHX44_114972</name>
</gene>
<comment type="subcellular location">
    <subcellularLocation>
        <location evidence="1">Cell membrane</location>
        <topology evidence="1">Multi-pass membrane protein</topology>
    </subcellularLocation>
</comment>
<keyword evidence="3 6" id="KW-0812">Transmembrane</keyword>
<dbReference type="PANTHER" id="PTHR42718:SF9">
    <property type="entry name" value="MAJOR FACILITATOR SUPERFAMILY MULTIDRUG TRANSPORTER MFSC"/>
    <property type="match status" value="1"/>
</dbReference>
<keyword evidence="9" id="KW-1185">Reference proteome</keyword>
<keyword evidence="5 6" id="KW-0472">Membrane</keyword>
<evidence type="ECO:0000256" key="5">
    <source>
        <dbReference type="ARBA" id="ARBA00023136"/>
    </source>
</evidence>
<feature type="transmembrane region" description="Helical" evidence="6">
    <location>
        <begin position="66"/>
        <end position="83"/>
    </location>
</feature>
<feature type="transmembrane region" description="Helical" evidence="6">
    <location>
        <begin position="149"/>
        <end position="171"/>
    </location>
</feature>
<feature type="transmembrane region" description="Helical" evidence="6">
    <location>
        <begin position="215"/>
        <end position="247"/>
    </location>
</feature>
<dbReference type="Gene3D" id="1.20.1250.20">
    <property type="entry name" value="MFS general substrate transporter like domains"/>
    <property type="match status" value="1"/>
</dbReference>
<accession>A0A561SW14</accession>
<dbReference type="InterPro" id="IPR036259">
    <property type="entry name" value="MFS_trans_sf"/>
</dbReference>
<feature type="transmembrane region" description="Helical" evidence="6">
    <location>
        <begin position="359"/>
        <end position="386"/>
    </location>
</feature>
<dbReference type="GO" id="GO:0022857">
    <property type="term" value="F:transmembrane transporter activity"/>
    <property type="evidence" value="ECO:0007669"/>
    <property type="project" value="InterPro"/>
</dbReference>
<keyword evidence="2" id="KW-0813">Transport</keyword>
<dbReference type="PANTHER" id="PTHR42718">
    <property type="entry name" value="MAJOR FACILITATOR SUPERFAMILY MULTIDRUG TRANSPORTER MFSC"/>
    <property type="match status" value="1"/>
</dbReference>
<protein>
    <submittedName>
        <fullName evidence="8">DHA2 family methylenomycin A resistance protein-like MFS transporter</fullName>
    </submittedName>
</protein>
<feature type="transmembrane region" description="Helical" evidence="6">
    <location>
        <begin position="267"/>
        <end position="293"/>
    </location>
</feature>
<dbReference type="Gene3D" id="1.20.1720.10">
    <property type="entry name" value="Multidrug resistance protein D"/>
    <property type="match status" value="1"/>
</dbReference>
<dbReference type="InterPro" id="IPR011701">
    <property type="entry name" value="MFS"/>
</dbReference>
<evidence type="ECO:0000256" key="1">
    <source>
        <dbReference type="ARBA" id="ARBA00004651"/>
    </source>
</evidence>
<dbReference type="GO" id="GO:0005886">
    <property type="term" value="C:plasma membrane"/>
    <property type="evidence" value="ECO:0007669"/>
    <property type="project" value="UniProtKB-SubCell"/>
</dbReference>
<dbReference type="InterPro" id="IPR020846">
    <property type="entry name" value="MFS_dom"/>
</dbReference>
<evidence type="ECO:0000313" key="9">
    <source>
        <dbReference type="Proteomes" id="UP000321261"/>
    </source>
</evidence>
<evidence type="ECO:0000256" key="3">
    <source>
        <dbReference type="ARBA" id="ARBA00022692"/>
    </source>
</evidence>
<dbReference type="AlphaFoldDB" id="A0A561SW14"/>
<keyword evidence="4 6" id="KW-1133">Transmembrane helix</keyword>
<feature type="transmembrane region" description="Helical" evidence="6">
    <location>
        <begin position="90"/>
        <end position="109"/>
    </location>
</feature>
<evidence type="ECO:0000256" key="2">
    <source>
        <dbReference type="ARBA" id="ARBA00022448"/>
    </source>
</evidence>
<feature type="transmembrane region" description="Helical" evidence="6">
    <location>
        <begin position="420"/>
        <end position="438"/>
    </location>
</feature>
<feature type="transmembrane region" description="Helical" evidence="6">
    <location>
        <begin position="115"/>
        <end position="137"/>
    </location>
</feature>
<evidence type="ECO:0000259" key="7">
    <source>
        <dbReference type="PROSITE" id="PS50850"/>
    </source>
</evidence>
<reference evidence="8 9" key="1">
    <citation type="submission" date="2019-06" db="EMBL/GenBank/DDBJ databases">
        <title>Sequencing the genomes of 1000 actinobacteria strains.</title>
        <authorList>
            <person name="Klenk H.-P."/>
        </authorList>
    </citation>
    <scope>NUCLEOTIDE SEQUENCE [LARGE SCALE GENOMIC DNA]</scope>
    <source>
        <strain evidence="8 9">DSM 45671</strain>
    </source>
</reference>
<dbReference type="Pfam" id="PF07690">
    <property type="entry name" value="MFS_1"/>
    <property type="match status" value="1"/>
</dbReference>
<feature type="domain" description="Major facilitator superfamily (MFS) profile" evidence="7">
    <location>
        <begin position="24"/>
        <end position="443"/>
    </location>
</feature>